<dbReference type="EMBL" id="JAUJYO010000002">
    <property type="protein sequence ID" value="KAK1322877.1"/>
    <property type="molecule type" value="Genomic_DNA"/>
</dbReference>
<evidence type="ECO:0000256" key="5">
    <source>
        <dbReference type="RuleBase" id="RU363078"/>
    </source>
</evidence>
<protein>
    <recommendedName>
        <fullName evidence="5">Probable magnesium transporter</fullName>
    </recommendedName>
</protein>
<evidence type="ECO:0000256" key="2">
    <source>
        <dbReference type="ARBA" id="ARBA00022692"/>
    </source>
</evidence>
<dbReference type="AlphaFoldDB" id="A0AAV9FBK5"/>
<evidence type="ECO:0000256" key="4">
    <source>
        <dbReference type="ARBA" id="ARBA00023136"/>
    </source>
</evidence>
<dbReference type="GO" id="GO:0005886">
    <property type="term" value="C:plasma membrane"/>
    <property type="evidence" value="ECO:0007669"/>
    <property type="project" value="UniProtKB-SubCell"/>
</dbReference>
<keyword evidence="7" id="KW-1185">Reference proteome</keyword>
<comment type="function">
    <text evidence="5">Acts as a Mg(2+) transporter. Can also transport other divalent cations such as Fe(2+), Sr(2+), Ba(2+), Mn(2+) and Co(2+) but to a much less extent than Mg(2+).</text>
</comment>
<name>A0AAV9FBK5_ACOCL</name>
<evidence type="ECO:0000313" key="7">
    <source>
        <dbReference type="Proteomes" id="UP001180020"/>
    </source>
</evidence>
<dbReference type="InterPro" id="IPR008521">
    <property type="entry name" value="Mg_trans_NIPA"/>
</dbReference>
<dbReference type="PANTHER" id="PTHR12570">
    <property type="match status" value="1"/>
</dbReference>
<keyword evidence="5" id="KW-0967">Endosome</keyword>
<comment type="subcellular location">
    <subcellularLocation>
        <location evidence="5">Cell membrane</location>
        <topology evidence="5">Multi-pass membrane protein</topology>
    </subcellularLocation>
    <subcellularLocation>
        <location evidence="5">Early endosome</location>
    </subcellularLocation>
    <subcellularLocation>
        <location evidence="1">Membrane</location>
        <topology evidence="1">Multi-pass membrane protein</topology>
    </subcellularLocation>
</comment>
<accession>A0AAV9FBK5</accession>
<dbReference type="GO" id="GO:0015095">
    <property type="term" value="F:magnesium ion transmembrane transporter activity"/>
    <property type="evidence" value="ECO:0007669"/>
    <property type="project" value="UniProtKB-UniRule"/>
</dbReference>
<keyword evidence="2" id="KW-0812">Transmembrane</keyword>
<comment type="similarity">
    <text evidence="5">Belongs to the NIPA (TC 2.A.7) family.</text>
</comment>
<dbReference type="Proteomes" id="UP001180020">
    <property type="component" value="Unassembled WGS sequence"/>
</dbReference>
<reference evidence="6" key="2">
    <citation type="submission" date="2023-06" db="EMBL/GenBank/DDBJ databases">
        <authorList>
            <person name="Ma L."/>
            <person name="Liu K.-W."/>
            <person name="Li Z."/>
            <person name="Hsiao Y.-Y."/>
            <person name="Qi Y."/>
            <person name="Fu T."/>
            <person name="Tang G."/>
            <person name="Zhang D."/>
            <person name="Sun W.-H."/>
            <person name="Liu D.-K."/>
            <person name="Li Y."/>
            <person name="Chen G.-Z."/>
            <person name="Liu X.-D."/>
            <person name="Liao X.-Y."/>
            <person name="Jiang Y.-T."/>
            <person name="Yu X."/>
            <person name="Hao Y."/>
            <person name="Huang J."/>
            <person name="Zhao X.-W."/>
            <person name="Ke S."/>
            <person name="Chen Y.-Y."/>
            <person name="Wu W.-L."/>
            <person name="Hsu J.-L."/>
            <person name="Lin Y.-F."/>
            <person name="Huang M.-D."/>
            <person name="Li C.-Y."/>
            <person name="Huang L."/>
            <person name="Wang Z.-W."/>
            <person name="Zhao X."/>
            <person name="Zhong W.-Y."/>
            <person name="Peng D.-H."/>
            <person name="Ahmad S."/>
            <person name="Lan S."/>
            <person name="Zhang J.-S."/>
            <person name="Tsai W.-C."/>
            <person name="Van De Peer Y."/>
            <person name="Liu Z.-J."/>
        </authorList>
    </citation>
    <scope>NUCLEOTIDE SEQUENCE</scope>
    <source>
        <strain evidence="6">CP</strain>
        <tissue evidence="6">Leaves</tissue>
    </source>
</reference>
<evidence type="ECO:0000313" key="6">
    <source>
        <dbReference type="EMBL" id="KAK1322877.1"/>
    </source>
</evidence>
<organism evidence="6 7">
    <name type="scientific">Acorus calamus</name>
    <name type="common">Sweet flag</name>
    <dbReference type="NCBI Taxonomy" id="4465"/>
    <lineage>
        <taxon>Eukaryota</taxon>
        <taxon>Viridiplantae</taxon>
        <taxon>Streptophyta</taxon>
        <taxon>Embryophyta</taxon>
        <taxon>Tracheophyta</taxon>
        <taxon>Spermatophyta</taxon>
        <taxon>Magnoliopsida</taxon>
        <taxon>Liliopsida</taxon>
        <taxon>Acoraceae</taxon>
        <taxon>Acorus</taxon>
    </lineage>
</organism>
<sequence length="187" mass="21122">MKFAINEICNDIPIIRGSPASSPVVPRHDVDHGSQAERLQRMGVLGCVLCIVGSTVIVLHAPEEHTPSSVQEIWNLAIQPVINWRERDFMLYVWDIGKKALSFPTDVQVMSIKAIGIAIKLTIEGINQAGYFQTWVFAMVAITYLYSPLSPKISWHYQGNREAEKKHKDDDLVAPEFVAIIRQDYFT</sequence>
<keyword evidence="5" id="KW-0406">Ion transport</keyword>
<gene>
    <name evidence="6" type="ORF">QJS10_CPA02g00588</name>
</gene>
<dbReference type="GO" id="GO:0005769">
    <property type="term" value="C:early endosome"/>
    <property type="evidence" value="ECO:0007669"/>
    <property type="project" value="UniProtKB-SubCell"/>
</dbReference>
<reference evidence="6" key="1">
    <citation type="journal article" date="2023" name="Nat. Commun.">
        <title>Diploid and tetraploid genomes of Acorus and the evolution of monocots.</title>
        <authorList>
            <person name="Ma L."/>
            <person name="Liu K.W."/>
            <person name="Li Z."/>
            <person name="Hsiao Y.Y."/>
            <person name="Qi Y."/>
            <person name="Fu T."/>
            <person name="Tang G.D."/>
            <person name="Zhang D."/>
            <person name="Sun W.H."/>
            <person name="Liu D.K."/>
            <person name="Li Y."/>
            <person name="Chen G.Z."/>
            <person name="Liu X.D."/>
            <person name="Liao X.Y."/>
            <person name="Jiang Y.T."/>
            <person name="Yu X."/>
            <person name="Hao Y."/>
            <person name="Huang J."/>
            <person name="Zhao X.W."/>
            <person name="Ke S."/>
            <person name="Chen Y.Y."/>
            <person name="Wu W.L."/>
            <person name="Hsu J.L."/>
            <person name="Lin Y.F."/>
            <person name="Huang M.D."/>
            <person name="Li C.Y."/>
            <person name="Huang L."/>
            <person name="Wang Z.W."/>
            <person name="Zhao X."/>
            <person name="Zhong W.Y."/>
            <person name="Peng D.H."/>
            <person name="Ahmad S."/>
            <person name="Lan S."/>
            <person name="Zhang J.S."/>
            <person name="Tsai W.C."/>
            <person name="Van de Peer Y."/>
            <person name="Liu Z.J."/>
        </authorList>
    </citation>
    <scope>NUCLEOTIDE SEQUENCE</scope>
    <source>
        <strain evidence="6">CP</strain>
    </source>
</reference>
<evidence type="ECO:0000256" key="3">
    <source>
        <dbReference type="ARBA" id="ARBA00022989"/>
    </source>
</evidence>
<keyword evidence="5" id="KW-1003">Cell membrane</keyword>
<keyword evidence="5" id="KW-0813">Transport</keyword>
<comment type="subunit">
    <text evidence="5">Homodimer.</text>
</comment>
<dbReference type="PANTHER" id="PTHR12570:SF91">
    <property type="entry name" value="MAGNESIUM TRANSPORTER-RELATED"/>
    <property type="match status" value="1"/>
</dbReference>
<comment type="caution">
    <text evidence="6">The sequence shown here is derived from an EMBL/GenBank/DDBJ whole genome shotgun (WGS) entry which is preliminary data.</text>
</comment>
<evidence type="ECO:0000256" key="1">
    <source>
        <dbReference type="ARBA" id="ARBA00004141"/>
    </source>
</evidence>
<dbReference type="Pfam" id="PF05653">
    <property type="entry name" value="Mg_trans_NIPA"/>
    <property type="match status" value="2"/>
</dbReference>
<proteinExistence type="inferred from homology"/>
<keyword evidence="3" id="KW-1133">Transmembrane helix</keyword>
<keyword evidence="5" id="KW-0460">Magnesium</keyword>
<keyword evidence="4" id="KW-0472">Membrane</keyword>